<dbReference type="Gene3D" id="3.10.200.10">
    <property type="entry name" value="Alpha carbonic anhydrase"/>
    <property type="match status" value="1"/>
</dbReference>
<keyword evidence="8" id="KW-1185">Reference proteome</keyword>
<proteinExistence type="inferred from homology"/>
<keyword evidence="2 4" id="KW-0479">Metal-binding</keyword>
<dbReference type="Pfam" id="PF00194">
    <property type="entry name" value="Carb_anhydrase"/>
    <property type="match status" value="1"/>
</dbReference>
<dbReference type="InterPro" id="IPR001148">
    <property type="entry name" value="CA_dom"/>
</dbReference>
<feature type="domain" description="Alpha-carbonic anhydrase" evidence="6">
    <location>
        <begin position="1"/>
        <end position="27"/>
    </location>
</feature>
<comment type="function">
    <text evidence="4">Reversible hydration of carbon dioxide.</text>
</comment>
<evidence type="ECO:0000256" key="3">
    <source>
        <dbReference type="ARBA" id="ARBA00022833"/>
    </source>
</evidence>
<evidence type="ECO:0000313" key="8">
    <source>
        <dbReference type="Proteomes" id="UP000242638"/>
    </source>
</evidence>
<protein>
    <recommendedName>
        <fullName evidence="4">Carbonic anhydrase</fullName>
        <ecNumber evidence="4">4.2.1.1</ecNumber>
    </recommendedName>
</protein>
<dbReference type="Proteomes" id="UP000242638">
    <property type="component" value="Unassembled WGS sequence"/>
</dbReference>
<dbReference type="SUPFAM" id="SSF51069">
    <property type="entry name" value="Carbonic anhydrase"/>
    <property type="match status" value="1"/>
</dbReference>
<reference evidence="7" key="3">
    <citation type="submission" date="2025-09" db="UniProtKB">
        <authorList>
            <consortium name="Ensembl"/>
        </authorList>
    </citation>
    <scope>IDENTIFICATION</scope>
    <source>
        <strain evidence="7">Guanapo</strain>
    </source>
</reference>
<feature type="region of interest" description="Disordered" evidence="5">
    <location>
        <begin position="1"/>
        <end position="24"/>
    </location>
</feature>
<dbReference type="GeneTree" id="ENSGT00940000164039"/>
<evidence type="ECO:0000256" key="1">
    <source>
        <dbReference type="ARBA" id="ARBA00010718"/>
    </source>
</evidence>
<dbReference type="Bgee" id="ENSPREG00000023196">
    <property type="expression patterns" value="Expressed in head"/>
</dbReference>
<dbReference type="PROSITE" id="PS51144">
    <property type="entry name" value="ALPHA_CA_2"/>
    <property type="match status" value="2"/>
</dbReference>
<dbReference type="PANTHER" id="PTHR18952:SF200">
    <property type="entry name" value="CARBONIC ANHYDRASE"/>
    <property type="match status" value="1"/>
</dbReference>
<accession>A0A3P9QK25</accession>
<comment type="cofactor">
    <cofactor evidence="4">
        <name>Zn(2+)</name>
        <dbReference type="ChEBI" id="CHEBI:29105"/>
    </cofactor>
</comment>
<comment type="catalytic activity">
    <reaction evidence="4">
        <text>hydrogencarbonate + H(+) = CO2 + H2O</text>
        <dbReference type="Rhea" id="RHEA:10748"/>
        <dbReference type="ChEBI" id="CHEBI:15377"/>
        <dbReference type="ChEBI" id="CHEBI:15378"/>
        <dbReference type="ChEBI" id="CHEBI:16526"/>
        <dbReference type="ChEBI" id="CHEBI:17544"/>
        <dbReference type="EC" id="4.2.1.1"/>
    </reaction>
</comment>
<dbReference type="SMART" id="SM01057">
    <property type="entry name" value="Carb_anhydrase"/>
    <property type="match status" value="1"/>
</dbReference>
<dbReference type="PANTHER" id="PTHR18952">
    <property type="entry name" value="CARBONIC ANHYDRASE"/>
    <property type="match status" value="1"/>
</dbReference>
<reference evidence="7" key="2">
    <citation type="submission" date="2025-08" db="UniProtKB">
        <authorList>
            <consortium name="Ensembl"/>
        </authorList>
    </citation>
    <scope>IDENTIFICATION</scope>
    <source>
        <strain evidence="7">Guanapo</strain>
    </source>
</reference>
<dbReference type="GO" id="GO:0004089">
    <property type="term" value="F:carbonate dehydratase activity"/>
    <property type="evidence" value="ECO:0007669"/>
    <property type="project" value="UniProtKB-UniRule"/>
</dbReference>
<dbReference type="GO" id="GO:0005886">
    <property type="term" value="C:plasma membrane"/>
    <property type="evidence" value="ECO:0007669"/>
    <property type="project" value="TreeGrafter"/>
</dbReference>
<organism evidence="7 8">
    <name type="scientific">Poecilia reticulata</name>
    <name type="common">Guppy</name>
    <name type="synonym">Acanthophacelus reticulatus</name>
    <dbReference type="NCBI Taxonomy" id="8081"/>
    <lineage>
        <taxon>Eukaryota</taxon>
        <taxon>Metazoa</taxon>
        <taxon>Chordata</taxon>
        <taxon>Craniata</taxon>
        <taxon>Vertebrata</taxon>
        <taxon>Euteleostomi</taxon>
        <taxon>Actinopterygii</taxon>
        <taxon>Neopterygii</taxon>
        <taxon>Teleostei</taxon>
        <taxon>Neoteleostei</taxon>
        <taxon>Acanthomorphata</taxon>
        <taxon>Ovalentaria</taxon>
        <taxon>Atherinomorphae</taxon>
        <taxon>Cyprinodontiformes</taxon>
        <taxon>Poeciliidae</taxon>
        <taxon>Poeciliinae</taxon>
        <taxon>Poecilia</taxon>
    </lineage>
</organism>
<dbReference type="AlphaFoldDB" id="A0A3P9QK25"/>
<dbReference type="PROSITE" id="PS00162">
    <property type="entry name" value="ALPHA_CA_1"/>
    <property type="match status" value="1"/>
</dbReference>
<evidence type="ECO:0000313" key="7">
    <source>
        <dbReference type="Ensembl" id="ENSPREP00000034253.1"/>
    </source>
</evidence>
<comment type="similarity">
    <text evidence="1 4">Belongs to the alpha-carbonic anhydrase family.</text>
</comment>
<dbReference type="OMA" id="FKEPVNV"/>
<sequence>RFSTDNSIAPNYRPIQPLNGRNITASPATPPPHLWCYEDHSGMYQLYYTPSHWFELSGSQCGGESQSPIDISTYTVVENGTLNSFTFTNFDNKHAIKSIINTGHTVQCVLEEGLVEASGGGLSHVYSTLQFHFHWGTESADSVGSEHTVDQKQYPMEMHIVSKRKDLTLDEALKTPDGLAVLGFLIEVKTDIHCKTFNSASNAEAWKTLTHYLSDIRNVESEVEVTDEISIDDLLGNVNRESYFRYSGSLTTPSCNEAVVWTVFKESVKVDQDLMATFPKNAGYHNVFRPAQAVNSRKIFTTAAATGPGPGPVWVYLLLPCLCALFC</sequence>
<dbReference type="EC" id="4.2.1.1" evidence="4"/>
<dbReference type="InterPro" id="IPR023561">
    <property type="entry name" value="Carbonic_anhydrase_a-class"/>
</dbReference>
<dbReference type="STRING" id="8081.ENSPREP00000034253"/>
<keyword evidence="3 4" id="KW-0862">Zinc</keyword>
<dbReference type="GO" id="GO:0008270">
    <property type="term" value="F:zinc ion binding"/>
    <property type="evidence" value="ECO:0007669"/>
    <property type="project" value="UniProtKB-UniRule"/>
</dbReference>
<evidence type="ECO:0000256" key="4">
    <source>
        <dbReference type="RuleBase" id="RU367011"/>
    </source>
</evidence>
<evidence type="ECO:0000256" key="5">
    <source>
        <dbReference type="SAM" id="MobiDB-lite"/>
    </source>
</evidence>
<keyword evidence="4" id="KW-0456">Lyase</keyword>
<evidence type="ECO:0000256" key="2">
    <source>
        <dbReference type="ARBA" id="ARBA00022723"/>
    </source>
</evidence>
<dbReference type="Ensembl" id="ENSPRET00000034635.1">
    <property type="protein sequence ID" value="ENSPREP00000034253.1"/>
    <property type="gene ID" value="ENSPREG00000023196.1"/>
</dbReference>
<evidence type="ECO:0000259" key="6">
    <source>
        <dbReference type="PROSITE" id="PS51144"/>
    </source>
</evidence>
<dbReference type="InterPro" id="IPR036398">
    <property type="entry name" value="CA_dom_sf"/>
</dbReference>
<name>A0A3P9QK25_POERE</name>
<reference evidence="8" key="1">
    <citation type="submission" date="2013-11" db="EMBL/GenBank/DDBJ databases">
        <title>The genomic landscape of the Guanapo guppy.</title>
        <authorList>
            <person name="Kuenstner A."/>
            <person name="Dreyer C."/>
        </authorList>
    </citation>
    <scope>NUCLEOTIDE SEQUENCE</scope>
    <source>
        <strain evidence="8">Guanapo</strain>
    </source>
</reference>
<dbReference type="InterPro" id="IPR018338">
    <property type="entry name" value="Carbonic_anhydrase_a-class_CS"/>
</dbReference>
<feature type="domain" description="Alpha-carbonic anhydrase" evidence="6">
    <location>
        <begin position="33"/>
        <end position="303"/>
    </location>
</feature>